<proteinExistence type="predicted"/>
<feature type="region of interest" description="Disordered" evidence="1">
    <location>
        <begin position="178"/>
        <end position="201"/>
    </location>
</feature>
<dbReference type="Proteomes" id="UP000051952">
    <property type="component" value="Unassembled WGS sequence"/>
</dbReference>
<name>A0A0S4J2S4_BODSA</name>
<feature type="compositionally biased region" description="Polar residues" evidence="1">
    <location>
        <begin position="316"/>
        <end position="333"/>
    </location>
</feature>
<protein>
    <submittedName>
        <fullName evidence="2">Uncharacterized protein</fullName>
    </submittedName>
</protein>
<dbReference type="AlphaFoldDB" id="A0A0S4J2S4"/>
<evidence type="ECO:0000313" key="2">
    <source>
        <dbReference type="EMBL" id="CUG48710.1"/>
    </source>
</evidence>
<evidence type="ECO:0000256" key="1">
    <source>
        <dbReference type="SAM" id="MobiDB-lite"/>
    </source>
</evidence>
<organism evidence="2 3">
    <name type="scientific">Bodo saltans</name>
    <name type="common">Flagellated protozoan</name>
    <dbReference type="NCBI Taxonomy" id="75058"/>
    <lineage>
        <taxon>Eukaryota</taxon>
        <taxon>Discoba</taxon>
        <taxon>Euglenozoa</taxon>
        <taxon>Kinetoplastea</taxon>
        <taxon>Metakinetoplastina</taxon>
        <taxon>Eubodonida</taxon>
        <taxon>Bodonidae</taxon>
        <taxon>Bodo</taxon>
    </lineage>
</organism>
<accession>A0A0S4J2S4</accession>
<sequence length="377" mass="41960">MKLPALQRSNIDHVDDDIQWGERPLGYFAQQEEAEQLRMWREQQARLMAAESKRTKHRRLKRKDNNVDAEYDATAAASSIPKTAIMGQLDASLCRVQSQLQEVLQRAHCISSKSTLKHSSIETLPREILLSKRENTIPPRFLPSLKAEVDEQRLERQASLRRWWEESIVNVAERVSKNMPLCRGGPPAPSTSSQQPDDEEDANLAEGYHTAGDNSTHVCEAELSQEEQRDSVSSAKDPTAKGNAGAAHFEPLVDSDRQPSSIPSSSPPPRHPCRHLVTNMSVLRLLEGHPSFLSSVAREPANSAPPQPKVEGSGSCEHNNNAIGETMSQNETTTSHDDGNAGKEQQDDASASLLRKWNETKREIVSDICKLRGEMQK</sequence>
<reference evidence="3" key="1">
    <citation type="submission" date="2015-09" db="EMBL/GenBank/DDBJ databases">
        <authorList>
            <consortium name="Pathogen Informatics"/>
        </authorList>
    </citation>
    <scope>NUCLEOTIDE SEQUENCE [LARGE SCALE GENOMIC DNA]</scope>
    <source>
        <strain evidence="3">Lake Konstanz</strain>
    </source>
</reference>
<evidence type="ECO:0000313" key="3">
    <source>
        <dbReference type="Proteomes" id="UP000051952"/>
    </source>
</evidence>
<dbReference type="EMBL" id="CYKH01000836">
    <property type="protein sequence ID" value="CUG48710.1"/>
    <property type="molecule type" value="Genomic_DNA"/>
</dbReference>
<dbReference type="VEuPathDB" id="TriTrypDB:BSAL_80105"/>
<gene>
    <name evidence="2" type="ORF">BSAL_80105</name>
</gene>
<keyword evidence="3" id="KW-1185">Reference proteome</keyword>
<feature type="region of interest" description="Disordered" evidence="1">
    <location>
        <begin position="222"/>
        <end position="274"/>
    </location>
</feature>
<feature type="compositionally biased region" description="Basic and acidic residues" evidence="1">
    <location>
        <begin position="334"/>
        <end position="346"/>
    </location>
</feature>
<feature type="region of interest" description="Disordered" evidence="1">
    <location>
        <begin position="296"/>
        <end position="357"/>
    </location>
</feature>